<feature type="transmembrane region" description="Helical" evidence="1">
    <location>
        <begin position="237"/>
        <end position="257"/>
    </location>
</feature>
<feature type="transmembrane region" description="Helical" evidence="1">
    <location>
        <begin position="161"/>
        <end position="180"/>
    </location>
</feature>
<dbReference type="AlphaFoldDB" id="A0A7H9EKV1"/>
<dbReference type="Pfam" id="PF09586">
    <property type="entry name" value="YfhO"/>
    <property type="match status" value="1"/>
</dbReference>
<proteinExistence type="predicted"/>
<keyword evidence="1" id="KW-1133">Transmembrane helix</keyword>
<feature type="transmembrane region" description="Helical" evidence="1">
    <location>
        <begin position="412"/>
        <end position="434"/>
    </location>
</feature>
<dbReference type="EMBL" id="CP047418">
    <property type="protein sequence ID" value="QLL77795.1"/>
    <property type="molecule type" value="Genomic_DNA"/>
</dbReference>
<dbReference type="PANTHER" id="PTHR38454:SF1">
    <property type="entry name" value="INTEGRAL MEMBRANE PROTEIN"/>
    <property type="match status" value="1"/>
</dbReference>
<dbReference type="PANTHER" id="PTHR38454">
    <property type="entry name" value="INTEGRAL MEMBRANE PROTEIN-RELATED"/>
    <property type="match status" value="1"/>
</dbReference>
<evidence type="ECO:0000313" key="3">
    <source>
        <dbReference type="Proteomes" id="UP000510886"/>
    </source>
</evidence>
<feature type="transmembrane region" description="Helical" evidence="1">
    <location>
        <begin position="301"/>
        <end position="320"/>
    </location>
</feature>
<feature type="transmembrane region" description="Helical" evidence="1">
    <location>
        <begin position="843"/>
        <end position="867"/>
    </location>
</feature>
<accession>A0A7H9EKV1</accession>
<keyword evidence="1" id="KW-0812">Transmembrane</keyword>
<evidence type="ECO:0000256" key="1">
    <source>
        <dbReference type="SAM" id="Phobius"/>
    </source>
</evidence>
<feature type="transmembrane region" description="Helical" evidence="1">
    <location>
        <begin position="384"/>
        <end position="405"/>
    </location>
</feature>
<keyword evidence="1" id="KW-0472">Membrane</keyword>
<feature type="transmembrane region" description="Helical" evidence="1">
    <location>
        <begin position="86"/>
        <end position="102"/>
    </location>
</feature>
<dbReference type="KEGG" id="lsw:GTO87_03760"/>
<dbReference type="RefSeq" id="WP_180849569.1">
    <property type="nucleotide sequence ID" value="NZ_CP047418.1"/>
</dbReference>
<reference evidence="2 3" key="1">
    <citation type="submission" date="2020-01" db="EMBL/GenBank/DDBJ databases">
        <title>Complete and circular genome sequences of six lactobacillus isolates from horses.</title>
        <authorList>
            <person name="Hassan H.M."/>
        </authorList>
    </citation>
    <scope>NUCLEOTIDE SEQUENCE [LARGE SCALE GENOMIC DNA]</scope>
    <source>
        <strain evidence="2 3">1A</strain>
    </source>
</reference>
<dbReference type="InterPro" id="IPR018580">
    <property type="entry name" value="Uncharacterised_YfhO"/>
</dbReference>
<feature type="transmembrane region" description="Helical" evidence="1">
    <location>
        <begin position="192"/>
        <end position="217"/>
    </location>
</feature>
<dbReference type="Proteomes" id="UP000510886">
    <property type="component" value="Chromosome"/>
</dbReference>
<feature type="transmembrane region" description="Helical" evidence="1">
    <location>
        <begin position="138"/>
        <end position="155"/>
    </location>
</feature>
<feature type="transmembrane region" description="Helical" evidence="1">
    <location>
        <begin position="326"/>
        <end position="348"/>
    </location>
</feature>
<name>A0A7H9EKV1_9LACO</name>
<protein>
    <submittedName>
        <fullName evidence="2">YfhO family protein</fullName>
    </submittedName>
</protein>
<feature type="transmembrane region" description="Helical" evidence="1">
    <location>
        <begin position="108"/>
        <end position="129"/>
    </location>
</feature>
<evidence type="ECO:0000313" key="2">
    <source>
        <dbReference type="EMBL" id="QLL77795.1"/>
    </source>
</evidence>
<gene>
    <name evidence="2" type="ORF">GTO87_03760</name>
</gene>
<feature type="transmembrane region" description="Helical" evidence="1">
    <location>
        <begin position="12"/>
        <end position="32"/>
    </location>
</feature>
<feature type="transmembrane region" description="Helical" evidence="1">
    <location>
        <begin position="360"/>
        <end position="378"/>
    </location>
</feature>
<sequence length="871" mass="99334">MIADIKKKLHNTYPYWLSFLLPVGLMLAYFISRSMYPFGSSSLLTVDLGQQYIDFFAFYRHALLHSPTSFFYSFSKAIGGNMLGEWAYYLLSPFNLIFLFFPDKQLLTGVMLITLLKYGCAGLSFSYLLTRLRLGKRPLIPAFATCYALMGWGIANQLNLLWLDVLVFLPLVITYLILLLQEKRHLTYSLWLALLIISNYYMGYMVCIFLVLFFAWYELTYTHHWQKLARDLWLFTSRSLLGAGLAGVILLPTLYSLTTSKGTYTETTIHWTLEYQPLKMITKFIIGAFNFNQMPKGLPNLFVGSCALFGFILYFCLRHISWREKLATGLVSTFLILSLCFEPLDLLWHGMQFPVWYPYRFSYIVSFWIIFIACRAFSQTQLNLTWSASALIIILYGGMIAYTWLHKAKFDYLTASNIIITGLLGVVTLMILWLDNHSQPLDKIKCGLLFLVMVVEIFVNATNSLKNISYLSVQDYTLPSTALKADSTYLHHHDSSWYRVAQTYERTKNDGLAHNLNAGSYFSSALEKSIPDFYGQIGQPDGDNYVTYTGGTAITDALMDYKYYLTPQDVTSKAVANVTGENVRVQSMLPLYGTKDTLIYKNSLTTSIAYAASPLIKKIQTLYNNPVAYQTNWLNAVSASMPSTTYFTAANFDLVSFTNVKEQTTLTGANLTKITADKAAQVNFRFKAKTNNTYYITLGSGLDKDNVDLYLNGHPLRYYSTFRHTVIVPLASHAKGQTFTLSAHFKKNSLWLNDFVLYQMNDSLVKQKIQQVQKHTLHIQRYNAHQIAGTITMPNGKILTTTIPYDKGWHIKVDGKKVTPYQVQNTFLAFNVAPGKHKITMTYWPPLLGVGLLVTITSLVITSYLYWRRTH</sequence>
<organism evidence="2 3">
    <name type="scientific">Ligilactobacillus saerimneri</name>
    <dbReference type="NCBI Taxonomy" id="228229"/>
    <lineage>
        <taxon>Bacteria</taxon>
        <taxon>Bacillati</taxon>
        <taxon>Bacillota</taxon>
        <taxon>Bacilli</taxon>
        <taxon>Lactobacillales</taxon>
        <taxon>Lactobacillaceae</taxon>
        <taxon>Ligilactobacillus</taxon>
    </lineage>
</organism>